<evidence type="ECO:0008006" key="3">
    <source>
        <dbReference type="Google" id="ProtNLM"/>
    </source>
</evidence>
<reference evidence="1 2" key="1">
    <citation type="journal article" date="2015" name="Stand. Genomic Sci.">
        <title>Genomic Encyclopedia of Bacterial and Archaeal Type Strains, Phase III: the genomes of soil and plant-associated and newly described type strains.</title>
        <authorList>
            <person name="Whitman W.B."/>
            <person name="Woyke T."/>
            <person name="Klenk H.P."/>
            <person name="Zhou Y."/>
            <person name="Lilburn T.G."/>
            <person name="Beck B.J."/>
            <person name="De Vos P."/>
            <person name="Vandamme P."/>
            <person name="Eisen J.A."/>
            <person name="Garrity G."/>
            <person name="Hugenholtz P."/>
            <person name="Kyrpides N.C."/>
        </authorList>
    </citation>
    <scope>NUCLEOTIDE SEQUENCE [LARGE SCALE GENOMIC DNA]</scope>
    <source>
        <strain evidence="1 2">CV2</strain>
    </source>
</reference>
<dbReference type="AlphaFoldDB" id="A0A4Q7LWD2"/>
<gene>
    <name evidence="1" type="ORF">EV141_0556</name>
</gene>
<evidence type="ECO:0000313" key="2">
    <source>
        <dbReference type="Proteomes" id="UP000293519"/>
    </source>
</evidence>
<comment type="caution">
    <text evidence="1">The sequence shown here is derived from an EMBL/GenBank/DDBJ whole genome shotgun (WGS) entry which is preliminary data.</text>
</comment>
<protein>
    <recommendedName>
        <fullName evidence="3">Transcriptional regulator, AbiEi antitoxin, Type IV TA system</fullName>
    </recommendedName>
</protein>
<accession>A0A4Q7LWD2</accession>
<sequence length="358" mass="39511">MHPFPMPRPPGKLPLPISAAPFPVTRNGAMGVTRDRLRSSDIEHPHRGVAVSREAPASIERRAHAALLRPGPPSALSHVSGAELLGVPLPATWEGDPIHLTVAAPLRAPRGRGVLGHSMRLDSDDVRFVSIPVAAERVEPMPVLADPLLLLTLATQLRPPDLVAAIDALRFATRPLDQRGASTTRRGRGNRLGRLAEIPPRDSVGWVAAVTQLEQCRPGAPGLRKLRKAWLASEEGVRSRPESLLRLAIIGAQLPPPVVGFAVNGSGWAATPDLAWPEFGVLVEYEGDHHRTDRRQFAHDLERFDRYLDENWSPIRAVSEDLFWNPRPLLHRIAHRLSERGWKPPRRWVLRDVGACSR</sequence>
<evidence type="ECO:0000313" key="1">
    <source>
        <dbReference type="EMBL" id="RZS59335.1"/>
    </source>
</evidence>
<name>A0A4Q7LWD2_9MICO</name>
<dbReference type="Proteomes" id="UP000293519">
    <property type="component" value="Unassembled WGS sequence"/>
</dbReference>
<dbReference type="EMBL" id="SGWW01000001">
    <property type="protein sequence ID" value="RZS59335.1"/>
    <property type="molecule type" value="Genomic_DNA"/>
</dbReference>
<keyword evidence="2" id="KW-1185">Reference proteome</keyword>
<proteinExistence type="predicted"/>
<organism evidence="1 2">
    <name type="scientific">Microcella putealis</name>
    <dbReference type="NCBI Taxonomy" id="337005"/>
    <lineage>
        <taxon>Bacteria</taxon>
        <taxon>Bacillati</taxon>
        <taxon>Actinomycetota</taxon>
        <taxon>Actinomycetes</taxon>
        <taxon>Micrococcales</taxon>
        <taxon>Microbacteriaceae</taxon>
        <taxon>Microcella</taxon>
    </lineage>
</organism>